<evidence type="ECO:0000256" key="3">
    <source>
        <dbReference type="ARBA" id="ARBA00016205"/>
    </source>
</evidence>
<keyword evidence="4 6" id="KW-0378">Hydrolase</keyword>
<dbReference type="Gene3D" id="2.60.40.10">
    <property type="entry name" value="Immunoglobulins"/>
    <property type="match status" value="1"/>
</dbReference>
<dbReference type="Pfam" id="PF02837">
    <property type="entry name" value="Glyco_hydro_2_N"/>
    <property type="match status" value="1"/>
</dbReference>
<gene>
    <name evidence="10" type="ORF">SAMN05216313_13164</name>
</gene>
<evidence type="ECO:0000259" key="8">
    <source>
        <dbReference type="Pfam" id="PF02836"/>
    </source>
</evidence>
<dbReference type="InterPro" id="IPR023232">
    <property type="entry name" value="Glyco_hydro_2_AS"/>
</dbReference>
<dbReference type="Pfam" id="PF00703">
    <property type="entry name" value="Glyco_hydro_2"/>
    <property type="match status" value="1"/>
</dbReference>
<evidence type="ECO:0000313" key="11">
    <source>
        <dbReference type="Proteomes" id="UP000198508"/>
    </source>
</evidence>
<dbReference type="PANTHER" id="PTHR10066">
    <property type="entry name" value="BETA-GLUCURONIDASE"/>
    <property type="match status" value="1"/>
</dbReference>
<dbReference type="Proteomes" id="UP000198508">
    <property type="component" value="Unassembled WGS sequence"/>
</dbReference>
<evidence type="ECO:0000259" key="7">
    <source>
        <dbReference type="Pfam" id="PF00703"/>
    </source>
</evidence>
<evidence type="ECO:0000256" key="2">
    <source>
        <dbReference type="ARBA" id="ARBA00012761"/>
    </source>
</evidence>
<evidence type="ECO:0000256" key="1">
    <source>
        <dbReference type="ARBA" id="ARBA00007401"/>
    </source>
</evidence>
<dbReference type="EMBL" id="FOIM01000031">
    <property type="protein sequence ID" value="SEU10886.1"/>
    <property type="molecule type" value="Genomic_DNA"/>
</dbReference>
<dbReference type="FunFam" id="3.20.20.80:FF:000080">
    <property type="entry name" value="Beta-glucuronidase UidA"/>
    <property type="match status" value="1"/>
</dbReference>
<accession>A0A1I0JMG7</accession>
<dbReference type="SUPFAM" id="SSF49303">
    <property type="entry name" value="beta-Galactosidase/glucuronidase domain"/>
    <property type="match status" value="1"/>
</dbReference>
<feature type="domain" description="Glycoside hydrolase family 2 immunoglobulin-like beta-sandwich" evidence="7">
    <location>
        <begin position="254"/>
        <end position="322"/>
    </location>
</feature>
<dbReference type="GeneID" id="93280795"/>
<keyword evidence="5 6" id="KW-0326">Glycosidase</keyword>
<dbReference type="STRING" id="460384.SAMN05216313_13164"/>
<dbReference type="InterPro" id="IPR006102">
    <property type="entry name" value="Ig-like_GH2"/>
</dbReference>
<dbReference type="GO" id="GO:0004566">
    <property type="term" value="F:beta-glucuronidase activity"/>
    <property type="evidence" value="ECO:0007669"/>
    <property type="project" value="UniProtKB-EC"/>
</dbReference>
<dbReference type="RefSeq" id="WP_092369372.1">
    <property type="nucleotide sequence ID" value="NZ_DAINWJ010000315.1"/>
</dbReference>
<evidence type="ECO:0000256" key="6">
    <source>
        <dbReference type="RuleBase" id="RU361154"/>
    </source>
</evidence>
<dbReference type="AlphaFoldDB" id="A0A1I0JMG7"/>
<feature type="domain" description="Glycoside hydrolase family 2 catalytic" evidence="8">
    <location>
        <begin position="324"/>
        <end position="629"/>
    </location>
</feature>
<evidence type="ECO:0000313" key="10">
    <source>
        <dbReference type="EMBL" id="SEU10886.1"/>
    </source>
</evidence>
<keyword evidence="11" id="KW-1185">Reference proteome</keyword>
<dbReference type="SUPFAM" id="SSF51445">
    <property type="entry name" value="(Trans)glycosidases"/>
    <property type="match status" value="1"/>
</dbReference>
<comment type="similarity">
    <text evidence="1 6">Belongs to the glycosyl hydrolase 2 family.</text>
</comment>
<evidence type="ECO:0000259" key="9">
    <source>
        <dbReference type="Pfam" id="PF02837"/>
    </source>
</evidence>
<dbReference type="InterPro" id="IPR036156">
    <property type="entry name" value="Beta-gal/glucu_dom_sf"/>
</dbReference>
<dbReference type="InterPro" id="IPR008979">
    <property type="entry name" value="Galactose-bd-like_sf"/>
</dbReference>
<dbReference type="InterPro" id="IPR017853">
    <property type="entry name" value="GH"/>
</dbReference>
<dbReference type="Pfam" id="PF02836">
    <property type="entry name" value="Glyco_hydro_2_C"/>
    <property type="match status" value="1"/>
</dbReference>
<dbReference type="EC" id="3.2.1.31" evidence="2"/>
<dbReference type="PROSITE" id="PS00608">
    <property type="entry name" value="GLYCOSYL_HYDROL_F2_2"/>
    <property type="match status" value="1"/>
</dbReference>
<dbReference type="InterPro" id="IPR023230">
    <property type="entry name" value="Glyco_hydro_2_CS"/>
</dbReference>
<organism evidence="10 11">
    <name type="scientific">Enterocloster lavalensis</name>
    <dbReference type="NCBI Taxonomy" id="460384"/>
    <lineage>
        <taxon>Bacteria</taxon>
        <taxon>Bacillati</taxon>
        <taxon>Bacillota</taxon>
        <taxon>Clostridia</taxon>
        <taxon>Lachnospirales</taxon>
        <taxon>Lachnospiraceae</taxon>
        <taxon>Enterocloster</taxon>
    </lineage>
</organism>
<dbReference type="InterPro" id="IPR013783">
    <property type="entry name" value="Ig-like_fold"/>
</dbReference>
<proteinExistence type="inferred from homology"/>
<dbReference type="PANTHER" id="PTHR10066:SF67">
    <property type="entry name" value="BETA-GLUCURONIDASE"/>
    <property type="match status" value="1"/>
</dbReference>
<evidence type="ECO:0000256" key="4">
    <source>
        <dbReference type="ARBA" id="ARBA00022801"/>
    </source>
</evidence>
<name>A0A1I0JMG7_9FIRM</name>
<dbReference type="GO" id="GO:0030246">
    <property type="term" value="F:carbohydrate binding"/>
    <property type="evidence" value="ECO:0007669"/>
    <property type="project" value="TreeGrafter"/>
</dbReference>
<dbReference type="Gene3D" id="2.60.120.260">
    <property type="entry name" value="Galactose-binding domain-like"/>
    <property type="match status" value="1"/>
</dbReference>
<dbReference type="PROSITE" id="PS00719">
    <property type="entry name" value="GLYCOSYL_HYDROL_F2_1"/>
    <property type="match status" value="1"/>
</dbReference>
<dbReference type="PRINTS" id="PR00132">
    <property type="entry name" value="GLHYDRLASE2"/>
</dbReference>
<protein>
    <recommendedName>
        <fullName evidence="3">Beta-glucuronidase</fullName>
        <ecNumber evidence="2">3.2.1.31</ecNumber>
    </recommendedName>
</protein>
<dbReference type="InterPro" id="IPR006101">
    <property type="entry name" value="Glyco_hydro_2"/>
</dbReference>
<dbReference type="GO" id="GO:0019391">
    <property type="term" value="P:glucuronoside catabolic process"/>
    <property type="evidence" value="ECO:0007669"/>
    <property type="project" value="TreeGrafter"/>
</dbReference>
<dbReference type="GO" id="GO:0005975">
    <property type="term" value="P:carbohydrate metabolic process"/>
    <property type="evidence" value="ECO:0007669"/>
    <property type="project" value="InterPro"/>
</dbReference>
<evidence type="ECO:0000256" key="5">
    <source>
        <dbReference type="ARBA" id="ARBA00023295"/>
    </source>
</evidence>
<dbReference type="SUPFAM" id="SSF49785">
    <property type="entry name" value="Galactose-binding domain-like"/>
    <property type="match status" value="1"/>
</dbReference>
<dbReference type="InterPro" id="IPR006104">
    <property type="entry name" value="Glyco_hydro_2_N"/>
</dbReference>
<dbReference type="Gene3D" id="3.20.20.80">
    <property type="entry name" value="Glycosidases"/>
    <property type="match status" value="1"/>
</dbReference>
<dbReference type="InterPro" id="IPR006103">
    <property type="entry name" value="Glyco_hydro_2_cat"/>
</dbReference>
<feature type="domain" description="Glycosyl hydrolases family 2 sugar binding" evidence="9">
    <location>
        <begin position="14"/>
        <end position="196"/>
    </location>
</feature>
<sequence length="642" mass="73113">MLYPRENRARAVMNLDGEWSFCLDDGTGLTRHWERGPLKNAERIAVPASYNDQKDKREYRNHCGWVFYQRQVTVPAFYRGQRLFLRMDAVTNNALVWLDGSLICEHRGGFLPFEVEITDRVLPGEAALLTIAADNRISHSTLPVGNEGTTAFFGSDNPGVPSVEAAKKWRGQQNAPNFDFFNYAGINRPVRIYTTPQRYIRDLELVPGVDDGDGLVRYRVETGGDMEESGGCSRQPGNAECGEQDGNCKTASGAGRTVDQAGSVQIEILDAQGSIVARAVGPSGEIRIHRARRWQPRPGIPYLYTARVIYGEDVYEQTFGIRTVEVRGTRFLINGEPFYFKGFGKHEDSAFHGRGLDFCLNIRDLSLLDWINANSFRTSHYPYAEEMYELCDKEGIVIIDETPAVGIGAGESVNPYETFPLKEYHEQVLEELIHRDKNHPCVVMWSLGNEPDTEHFPQSAYDYWRALYDLAHDLDPQNRPVTFVCCQNDYTRDIVTRTMDVVCLNRYYGWYNLSGDLDAACYGLNLELDFWELQGKPVMFTEYGADAMPGVHMTVPEMFSEEYQAEYLDRIDRELDKRSFFIGEQVWNFADYATIQGCMRVDGNRKGVFTRDRRPKLAAHFLRKRWADIPNFGYKNPAAAAD</sequence>
<reference evidence="11" key="1">
    <citation type="submission" date="2016-10" db="EMBL/GenBank/DDBJ databases">
        <authorList>
            <person name="Varghese N."/>
            <person name="Submissions S."/>
        </authorList>
    </citation>
    <scope>NUCLEOTIDE SEQUENCE [LARGE SCALE GENOMIC DNA]</scope>
    <source>
        <strain evidence="11">NLAE-zl-G277</strain>
    </source>
</reference>